<dbReference type="EMBL" id="MLFK01000006">
    <property type="protein sequence ID" value="OIV41988.1"/>
    <property type="molecule type" value="Genomic_DNA"/>
</dbReference>
<accession>A0A1J7CK64</accession>
<organism evidence="1 2">
    <name type="scientific">Flavobacterium johnsoniae</name>
    <name type="common">Cytophaga johnsonae</name>
    <dbReference type="NCBI Taxonomy" id="986"/>
    <lineage>
        <taxon>Bacteria</taxon>
        <taxon>Pseudomonadati</taxon>
        <taxon>Bacteroidota</taxon>
        <taxon>Flavobacteriia</taxon>
        <taxon>Flavobacteriales</taxon>
        <taxon>Flavobacteriaceae</taxon>
        <taxon>Flavobacterium</taxon>
    </lineage>
</organism>
<protein>
    <submittedName>
        <fullName evidence="1">Uncharacterized protein</fullName>
    </submittedName>
</protein>
<sequence length="64" mass="7317">MIAIMLKVNTNKLFFFIVFYVLIGCLEANIKKYLIPIKGVTNKALCFLTGIKFYLGKISVKAWL</sequence>
<dbReference type="PROSITE" id="PS51257">
    <property type="entry name" value="PROKAR_LIPOPROTEIN"/>
    <property type="match status" value="1"/>
</dbReference>
<evidence type="ECO:0000313" key="2">
    <source>
        <dbReference type="Proteomes" id="UP000182826"/>
    </source>
</evidence>
<name>A0A1J7CK64_FLAJO</name>
<evidence type="ECO:0000313" key="1">
    <source>
        <dbReference type="EMBL" id="OIV41988.1"/>
    </source>
</evidence>
<keyword evidence="2" id="KW-1185">Reference proteome</keyword>
<dbReference type="Proteomes" id="UP000182826">
    <property type="component" value="Unassembled WGS sequence"/>
</dbReference>
<dbReference type="AlphaFoldDB" id="A0A1J7CK64"/>
<proteinExistence type="predicted"/>
<comment type="caution">
    <text evidence="1">The sequence shown here is derived from an EMBL/GenBank/DDBJ whole genome shotgun (WGS) entry which is preliminary data.</text>
</comment>
<gene>
    <name evidence="1" type="ORF">BKM63_10050</name>
</gene>
<reference evidence="1 2" key="1">
    <citation type="submission" date="2016-10" db="EMBL/GenBank/DDBJ databases">
        <title>Draft Genome Sequence of Rhizobacteria Flavobacterium johnsoniae CI04.</title>
        <authorList>
            <person name="Bravo J.I."/>
            <person name="Lozano G.L."/>
            <person name="Handelsman J."/>
        </authorList>
    </citation>
    <scope>NUCLEOTIDE SEQUENCE [LARGE SCALE GENOMIC DNA]</scope>
    <source>
        <strain evidence="1 2">CI04</strain>
    </source>
</reference>